<proteinExistence type="predicted"/>
<reference evidence="1" key="1">
    <citation type="journal article" date="2020" name="Gigascience">
        <title>An improved pig reference genome sequence to enable pig genetics and genomics research.</title>
        <authorList>
            <person name="Warr A."/>
            <person name="Affara N."/>
            <person name="Aken B."/>
            <person name="Beiki H."/>
            <person name="Bickhart D.M."/>
            <person name="Billis K."/>
            <person name="Chow W."/>
            <person name="Eory L."/>
            <person name="Finlayson H.A."/>
            <person name="Flicek P."/>
            <person name="Giron C.G."/>
            <person name="Griffin D.K."/>
            <person name="Hall R."/>
            <person name="Hannum G."/>
            <person name="Hourlier T."/>
            <person name="Howe K."/>
            <person name="Hume D.A."/>
            <person name="Izuogu O."/>
            <person name="Kim K."/>
            <person name="Koren S."/>
            <person name="Liu H."/>
            <person name="Manchanda N."/>
            <person name="Martin F.J."/>
            <person name="Nonneman D.J."/>
            <person name="O'Connor R.E."/>
            <person name="Phillippy A.M."/>
            <person name="Rohrer G.A."/>
            <person name="Rosen B.D."/>
            <person name="Rund L.A."/>
            <person name="Sargent C.A."/>
            <person name="Schook L.B."/>
            <person name="Schroeder S.G."/>
            <person name="Schwartz A.S."/>
            <person name="Skinner B.M."/>
            <person name="Talbot R."/>
            <person name="Tseng E."/>
            <person name="Tuggle C.K."/>
            <person name="Watson M."/>
            <person name="Smith T.P.L."/>
            <person name="Archibald A.L."/>
        </authorList>
    </citation>
    <scope>NUCLEOTIDE SEQUENCE [LARGE SCALE GENOMIC DNA]</scope>
    <source>
        <strain evidence="1">Duroc</strain>
    </source>
</reference>
<reference evidence="1" key="3">
    <citation type="submission" date="2025-09" db="UniProtKB">
        <authorList>
            <consortium name="Ensembl"/>
        </authorList>
    </citation>
    <scope>IDENTIFICATION</scope>
</reference>
<organism evidence="1 2">
    <name type="scientific">Sus scrofa</name>
    <name type="common">Pig</name>
    <dbReference type="NCBI Taxonomy" id="9823"/>
    <lineage>
        <taxon>Eukaryota</taxon>
        <taxon>Metazoa</taxon>
        <taxon>Chordata</taxon>
        <taxon>Craniata</taxon>
        <taxon>Vertebrata</taxon>
        <taxon>Euteleostomi</taxon>
        <taxon>Mammalia</taxon>
        <taxon>Eutheria</taxon>
        <taxon>Laurasiatheria</taxon>
        <taxon>Artiodactyla</taxon>
        <taxon>Suina</taxon>
        <taxon>Suidae</taxon>
        <taxon>Sus</taxon>
    </lineage>
</organism>
<keyword evidence="2" id="KW-1185">Reference proteome</keyword>
<reference evidence="1" key="2">
    <citation type="submission" date="2025-08" db="UniProtKB">
        <authorList>
            <consortium name="Ensembl"/>
        </authorList>
    </citation>
    <scope>IDENTIFICATION</scope>
</reference>
<accession>A0A8D0S8J5</accession>
<evidence type="ECO:0000313" key="1">
    <source>
        <dbReference type="Ensembl" id="ENSSSCP00000078272.1"/>
    </source>
</evidence>
<evidence type="ECO:0000313" key="2">
    <source>
        <dbReference type="Proteomes" id="UP000008227"/>
    </source>
</evidence>
<protein>
    <submittedName>
        <fullName evidence="1">Uncharacterized protein</fullName>
    </submittedName>
</protein>
<accession>A0A8W4FG28</accession>
<dbReference type="Ensembl" id="ENSSSCT00000070533.1">
    <property type="protein sequence ID" value="ENSSSCP00000078272.1"/>
    <property type="gene ID" value="ENSSSCG00000042364.1"/>
</dbReference>
<dbReference type="Proteomes" id="UP000008227">
    <property type="component" value="Chromosome 14"/>
</dbReference>
<dbReference type="AlphaFoldDB" id="A0A8D0S8J5"/>
<sequence length="94" mass="10430">MEYYSAIDKNKIIQVLIDPPMTVKNIFYLLVSVVFTDLFVRCISISKVHLLLLESLPEACILGNSLGALGHGRLGQLPWQQQAHGRLDHPGCDG</sequence>
<name>A0A8D0S8J5_PIG</name>